<reference evidence="2 3" key="1">
    <citation type="journal article" date="2017" name="Genome Biol. Evol.">
        <title>Phytophthora megakarya and P. palmivora, closely related causal agents of cacao black pod rot, underwent increases in genome sizes and gene numbers by different mechanisms.</title>
        <authorList>
            <person name="Ali S.S."/>
            <person name="Shao J."/>
            <person name="Lary D.J."/>
            <person name="Kronmiller B."/>
            <person name="Shen D."/>
            <person name="Strem M.D."/>
            <person name="Amoako-Attah I."/>
            <person name="Akrofi A.Y."/>
            <person name="Begoude B.A."/>
            <person name="Ten Hoopen G.M."/>
            <person name="Coulibaly K."/>
            <person name="Kebe B.I."/>
            <person name="Melnick R.L."/>
            <person name="Guiltinan M.J."/>
            <person name="Tyler B.M."/>
            <person name="Meinhardt L.W."/>
            <person name="Bailey B.A."/>
        </authorList>
    </citation>
    <scope>NUCLEOTIDE SEQUENCE [LARGE SCALE GENOMIC DNA]</scope>
    <source>
        <strain evidence="3">sbr112.9</strain>
    </source>
</reference>
<dbReference type="AlphaFoldDB" id="A0A2P4XHY2"/>
<dbReference type="Proteomes" id="UP000237271">
    <property type="component" value="Unassembled WGS sequence"/>
</dbReference>
<name>A0A2P4XHY2_9STRA</name>
<evidence type="ECO:0000256" key="1">
    <source>
        <dbReference type="SAM" id="MobiDB-lite"/>
    </source>
</evidence>
<evidence type="ECO:0000313" key="2">
    <source>
        <dbReference type="EMBL" id="POM65150.1"/>
    </source>
</evidence>
<feature type="compositionally biased region" description="Polar residues" evidence="1">
    <location>
        <begin position="1"/>
        <end position="10"/>
    </location>
</feature>
<organism evidence="2 3">
    <name type="scientific">Phytophthora palmivora</name>
    <dbReference type="NCBI Taxonomy" id="4796"/>
    <lineage>
        <taxon>Eukaryota</taxon>
        <taxon>Sar</taxon>
        <taxon>Stramenopiles</taxon>
        <taxon>Oomycota</taxon>
        <taxon>Peronosporomycetes</taxon>
        <taxon>Peronosporales</taxon>
        <taxon>Peronosporaceae</taxon>
        <taxon>Phytophthora</taxon>
    </lineage>
</organism>
<gene>
    <name evidence="2" type="ORF">PHPALM_19186</name>
</gene>
<feature type="region of interest" description="Disordered" evidence="1">
    <location>
        <begin position="1"/>
        <end position="65"/>
    </location>
</feature>
<evidence type="ECO:0000313" key="3">
    <source>
        <dbReference type="Proteomes" id="UP000237271"/>
    </source>
</evidence>
<accession>A0A2P4XHY2</accession>
<protein>
    <submittedName>
        <fullName evidence="2">Uncharacterized protein</fullName>
    </submittedName>
</protein>
<proteinExistence type="predicted"/>
<feature type="compositionally biased region" description="Basic and acidic residues" evidence="1">
    <location>
        <begin position="12"/>
        <end position="24"/>
    </location>
</feature>
<keyword evidence="3" id="KW-1185">Reference proteome</keyword>
<dbReference type="EMBL" id="NCKW01010528">
    <property type="protein sequence ID" value="POM65150.1"/>
    <property type="molecule type" value="Genomic_DNA"/>
</dbReference>
<comment type="caution">
    <text evidence="2">The sequence shown here is derived from an EMBL/GenBank/DDBJ whole genome shotgun (WGS) entry which is preliminary data.</text>
</comment>
<sequence length="65" mass="6872">MKATASTPRSVTFDRVDHRDHGSGGDDGDEELEMKTSADEEVDDDEVGGLSVIVGKSGAPRPVSR</sequence>